<keyword evidence="3" id="KW-1185">Reference proteome</keyword>
<organism evidence="2 3">
    <name type="scientific">Handroanthus impetiginosus</name>
    <dbReference type="NCBI Taxonomy" id="429701"/>
    <lineage>
        <taxon>Eukaryota</taxon>
        <taxon>Viridiplantae</taxon>
        <taxon>Streptophyta</taxon>
        <taxon>Embryophyta</taxon>
        <taxon>Tracheophyta</taxon>
        <taxon>Spermatophyta</taxon>
        <taxon>Magnoliopsida</taxon>
        <taxon>eudicotyledons</taxon>
        <taxon>Gunneridae</taxon>
        <taxon>Pentapetalae</taxon>
        <taxon>asterids</taxon>
        <taxon>lamiids</taxon>
        <taxon>Lamiales</taxon>
        <taxon>Bignoniaceae</taxon>
        <taxon>Crescentiina</taxon>
        <taxon>Tabebuia alliance</taxon>
        <taxon>Handroanthus</taxon>
    </lineage>
</organism>
<reference evidence="3" key="1">
    <citation type="journal article" date="2018" name="Gigascience">
        <title>Genome assembly of the Pink Ipe (Handroanthus impetiginosus, Bignoniaceae), a highly valued, ecologically keystone Neotropical timber forest tree.</title>
        <authorList>
            <person name="Silva-Junior O.B."/>
            <person name="Grattapaglia D."/>
            <person name="Novaes E."/>
            <person name="Collevatti R.G."/>
        </authorList>
    </citation>
    <scope>NUCLEOTIDE SEQUENCE [LARGE SCALE GENOMIC DNA]</scope>
    <source>
        <strain evidence="3">cv. UFG-1</strain>
    </source>
</reference>
<evidence type="ECO:0000256" key="1">
    <source>
        <dbReference type="SAM" id="MobiDB-lite"/>
    </source>
</evidence>
<evidence type="ECO:0000313" key="3">
    <source>
        <dbReference type="Proteomes" id="UP000231279"/>
    </source>
</evidence>
<dbReference type="Proteomes" id="UP000231279">
    <property type="component" value="Unassembled WGS sequence"/>
</dbReference>
<feature type="region of interest" description="Disordered" evidence="1">
    <location>
        <begin position="30"/>
        <end position="51"/>
    </location>
</feature>
<protein>
    <submittedName>
        <fullName evidence="2">Uncharacterized protein</fullName>
    </submittedName>
</protein>
<proteinExistence type="predicted"/>
<gene>
    <name evidence="2" type="ORF">CDL12_19006</name>
</gene>
<dbReference type="EMBL" id="NKXS01003822">
    <property type="protein sequence ID" value="PIN08418.1"/>
    <property type="molecule type" value="Genomic_DNA"/>
</dbReference>
<dbReference type="OrthoDB" id="911156at2759"/>
<sequence>MAHHQSDHLLKVAIEGFAIIDEFFPKRGAKTHTPQKWRAPPNPAPVFQTKGPQPVNYTDNIYQPQEPHVFRATRVSATETTVITAYQTTEFSRRSRFMRTANY</sequence>
<evidence type="ECO:0000313" key="2">
    <source>
        <dbReference type="EMBL" id="PIN08418.1"/>
    </source>
</evidence>
<name>A0A2G9GT39_9LAMI</name>
<accession>A0A2G9GT39</accession>
<comment type="caution">
    <text evidence="2">The sequence shown here is derived from an EMBL/GenBank/DDBJ whole genome shotgun (WGS) entry which is preliminary data.</text>
</comment>
<dbReference type="AlphaFoldDB" id="A0A2G9GT39"/>